<evidence type="ECO:0000259" key="5">
    <source>
        <dbReference type="SMART" id="SM00560"/>
    </source>
</evidence>
<accession>A0A1H7JKP6</accession>
<name>A0A1H7JKP6_STRJI</name>
<keyword evidence="2" id="KW-1015">Disulfide bond</keyword>
<feature type="domain" description="LamG-like jellyroll fold" evidence="5">
    <location>
        <begin position="110"/>
        <end position="254"/>
    </location>
</feature>
<dbReference type="STRING" id="235985.SAMN05414137_103341"/>
<keyword evidence="7" id="KW-1185">Reference proteome</keyword>
<protein>
    <submittedName>
        <fullName evidence="6">Concanavalin A-like lectin/glucanases superfamily protein</fullName>
    </submittedName>
</protein>
<dbReference type="AlphaFoldDB" id="A0A1H7JKP6"/>
<dbReference type="Gene3D" id="2.60.120.200">
    <property type="match status" value="1"/>
</dbReference>
<organism evidence="6 7">
    <name type="scientific">Streptacidiphilus jiangxiensis</name>
    <dbReference type="NCBI Taxonomy" id="235985"/>
    <lineage>
        <taxon>Bacteria</taxon>
        <taxon>Bacillati</taxon>
        <taxon>Actinomycetota</taxon>
        <taxon>Actinomycetes</taxon>
        <taxon>Kitasatosporales</taxon>
        <taxon>Streptomycetaceae</taxon>
        <taxon>Streptacidiphilus</taxon>
    </lineage>
</organism>
<evidence type="ECO:0000256" key="1">
    <source>
        <dbReference type="ARBA" id="ARBA00022729"/>
    </source>
</evidence>
<dbReference type="InterPro" id="IPR013320">
    <property type="entry name" value="ConA-like_dom_sf"/>
</dbReference>
<feature type="region of interest" description="Disordered" evidence="3">
    <location>
        <begin position="46"/>
        <end position="70"/>
    </location>
</feature>
<dbReference type="SUPFAM" id="SSF49899">
    <property type="entry name" value="Concanavalin A-like lectins/glucanases"/>
    <property type="match status" value="1"/>
</dbReference>
<keyword evidence="6" id="KW-0430">Lectin</keyword>
<dbReference type="Pfam" id="PF13385">
    <property type="entry name" value="Laminin_G_3"/>
    <property type="match status" value="1"/>
</dbReference>
<evidence type="ECO:0000313" key="7">
    <source>
        <dbReference type="Proteomes" id="UP000183015"/>
    </source>
</evidence>
<gene>
    <name evidence="6" type="ORF">SAMN05414137_103341</name>
</gene>
<dbReference type="RefSeq" id="WP_042454683.1">
    <property type="nucleotide sequence ID" value="NZ_BBPN01000034.1"/>
</dbReference>
<feature type="chain" id="PRO_5010278361" evidence="4">
    <location>
        <begin position="48"/>
        <end position="277"/>
    </location>
</feature>
<evidence type="ECO:0000256" key="4">
    <source>
        <dbReference type="SAM" id="SignalP"/>
    </source>
</evidence>
<dbReference type="InterPro" id="IPR006558">
    <property type="entry name" value="LamG-like"/>
</dbReference>
<keyword evidence="1 4" id="KW-0732">Signal</keyword>
<dbReference type="GO" id="GO:0030246">
    <property type="term" value="F:carbohydrate binding"/>
    <property type="evidence" value="ECO:0007669"/>
    <property type="project" value="UniProtKB-KW"/>
</dbReference>
<feature type="signal peptide" evidence="4">
    <location>
        <begin position="1"/>
        <end position="47"/>
    </location>
</feature>
<evidence type="ECO:0000256" key="3">
    <source>
        <dbReference type="SAM" id="MobiDB-lite"/>
    </source>
</evidence>
<evidence type="ECO:0000256" key="2">
    <source>
        <dbReference type="ARBA" id="ARBA00023157"/>
    </source>
</evidence>
<dbReference type="eggNOG" id="COG2755">
    <property type="taxonomic scope" value="Bacteria"/>
</dbReference>
<evidence type="ECO:0000313" key="6">
    <source>
        <dbReference type="EMBL" id="SEK75142.1"/>
    </source>
</evidence>
<dbReference type="OrthoDB" id="3849876at2"/>
<sequence length="277" mass="28747">MTDHTYENEHGGRTRGISRALKRALVPVAAVAALAGGVAAVAPTASAAPQTGPTVPGHPNELADATGHLPLTVHGPKGAIKHIKGGWVLSGSRWAVATAQSATPAVDVKHAFTVSTWVWTGNGRDPGVAISQGTGENSSFELGRTYDDAHPGGPALWSFDVNGQVGGEYTAYAPAARFHAANTWALLTGVWDPARHRAYLYVDGVLAASHYAPNVTTNPGGLVLGAAREGGGWDKAWEGLIGHVQVWNQALTPAQVLQIDKNGGPTHLKAAHSWLVA</sequence>
<dbReference type="Proteomes" id="UP000183015">
    <property type="component" value="Unassembled WGS sequence"/>
</dbReference>
<dbReference type="EMBL" id="FOAZ01000003">
    <property type="protein sequence ID" value="SEK75142.1"/>
    <property type="molecule type" value="Genomic_DNA"/>
</dbReference>
<dbReference type="SMART" id="SM00560">
    <property type="entry name" value="LamGL"/>
    <property type="match status" value="1"/>
</dbReference>
<reference evidence="7" key="1">
    <citation type="submission" date="2016-10" db="EMBL/GenBank/DDBJ databases">
        <authorList>
            <person name="Varghese N."/>
        </authorList>
    </citation>
    <scope>NUCLEOTIDE SEQUENCE [LARGE SCALE GENOMIC DNA]</scope>
    <source>
        <strain evidence="7">DSM 45096 / BCRC 16803 / CGMCC 4.1857 / CIP 109030 / JCM 12277 / KCTC 19219 / NBRC 100920 / 33214</strain>
    </source>
</reference>
<proteinExistence type="predicted"/>